<evidence type="ECO:0000313" key="1">
    <source>
        <dbReference type="EMBL" id="GCB71855.1"/>
    </source>
</evidence>
<name>A0A401PFH4_SCYTO</name>
<protein>
    <submittedName>
        <fullName evidence="1">Uncharacterized protein</fullName>
    </submittedName>
</protein>
<dbReference type="AlphaFoldDB" id="A0A401PFH4"/>
<accession>A0A401PFH4</accession>
<evidence type="ECO:0000313" key="2">
    <source>
        <dbReference type="Proteomes" id="UP000288216"/>
    </source>
</evidence>
<keyword evidence="2" id="KW-1185">Reference proteome</keyword>
<sequence>MSPVVTLLHDISIRFDEVLPSVLKLLLLQSTPEQSRRPHSLSRHGSLEINQGWKPVDIACSLCKIFDCFLRHPGCYIDFL</sequence>
<organism evidence="1 2">
    <name type="scientific">Scyliorhinus torazame</name>
    <name type="common">Cloudy catshark</name>
    <name type="synonym">Catulus torazame</name>
    <dbReference type="NCBI Taxonomy" id="75743"/>
    <lineage>
        <taxon>Eukaryota</taxon>
        <taxon>Metazoa</taxon>
        <taxon>Chordata</taxon>
        <taxon>Craniata</taxon>
        <taxon>Vertebrata</taxon>
        <taxon>Chondrichthyes</taxon>
        <taxon>Elasmobranchii</taxon>
        <taxon>Galeomorphii</taxon>
        <taxon>Galeoidea</taxon>
        <taxon>Carcharhiniformes</taxon>
        <taxon>Scyliorhinidae</taxon>
        <taxon>Scyliorhinus</taxon>
    </lineage>
</organism>
<dbReference type="EMBL" id="BFAA01001992">
    <property type="protein sequence ID" value="GCB71855.1"/>
    <property type="molecule type" value="Genomic_DNA"/>
</dbReference>
<reference evidence="1 2" key="1">
    <citation type="journal article" date="2018" name="Nat. Ecol. Evol.">
        <title>Shark genomes provide insights into elasmobranch evolution and the origin of vertebrates.</title>
        <authorList>
            <person name="Hara Y"/>
            <person name="Yamaguchi K"/>
            <person name="Onimaru K"/>
            <person name="Kadota M"/>
            <person name="Koyanagi M"/>
            <person name="Keeley SD"/>
            <person name="Tatsumi K"/>
            <person name="Tanaka K"/>
            <person name="Motone F"/>
            <person name="Kageyama Y"/>
            <person name="Nozu R"/>
            <person name="Adachi N"/>
            <person name="Nishimura O"/>
            <person name="Nakagawa R"/>
            <person name="Tanegashima C"/>
            <person name="Kiyatake I"/>
            <person name="Matsumoto R"/>
            <person name="Murakumo K"/>
            <person name="Nishida K"/>
            <person name="Terakita A"/>
            <person name="Kuratani S"/>
            <person name="Sato K"/>
            <person name="Hyodo S Kuraku.S."/>
        </authorList>
    </citation>
    <scope>NUCLEOTIDE SEQUENCE [LARGE SCALE GENOMIC DNA]</scope>
</reference>
<gene>
    <name evidence="1" type="ORF">scyTo_0006094</name>
</gene>
<comment type="caution">
    <text evidence="1">The sequence shown here is derived from an EMBL/GenBank/DDBJ whole genome shotgun (WGS) entry which is preliminary data.</text>
</comment>
<proteinExistence type="predicted"/>
<dbReference type="Proteomes" id="UP000288216">
    <property type="component" value="Unassembled WGS sequence"/>
</dbReference>